<evidence type="ECO:0000313" key="4">
    <source>
        <dbReference type="Proteomes" id="UP001244207"/>
    </source>
</evidence>
<gene>
    <name evidence="3" type="ORF">BDZ83DRAFT_342224</name>
</gene>
<comment type="caution">
    <text evidence="3">The sequence shown here is derived from an EMBL/GenBank/DDBJ whole genome shotgun (WGS) entry which is preliminary data.</text>
</comment>
<accession>A0AAD8XNQ0</accession>
<sequence length="225" mass="24038">MEIEAASAKQSNWRNWRGSLRPASVWLGPTSSAHHWKRIVICRVYRARPAIRCPGIGNARRMRIGRCLFPIQCLIIIAIVLVVGSGGGKAASFTAFSPTEGGVPSARSWMNSDNATSQYLSALQALPGFGRSRSFAGTAREHGGLFYAEETEFPPMQSGARDSCCTCRAALNSKSRDVWGMAIGKTTMDQTNQIPCGPSSPTTQDGPGAYEANERASTGAPLGGQ</sequence>
<feature type="region of interest" description="Disordered" evidence="1">
    <location>
        <begin position="189"/>
        <end position="225"/>
    </location>
</feature>
<name>A0AAD8XNQ0_GLOAC</name>
<dbReference type="EMBL" id="JAHMHS010000005">
    <property type="protein sequence ID" value="KAK1730835.1"/>
    <property type="molecule type" value="Genomic_DNA"/>
</dbReference>
<keyword evidence="2" id="KW-1133">Transmembrane helix</keyword>
<proteinExistence type="predicted"/>
<dbReference type="RefSeq" id="XP_060370890.1">
    <property type="nucleotide sequence ID" value="XM_060502463.1"/>
</dbReference>
<evidence type="ECO:0000313" key="3">
    <source>
        <dbReference type="EMBL" id="KAK1730835.1"/>
    </source>
</evidence>
<dbReference type="AlphaFoldDB" id="A0AAD8XNQ0"/>
<organism evidence="3 4">
    <name type="scientific">Glomerella acutata</name>
    <name type="common">Colletotrichum acutatum</name>
    <dbReference type="NCBI Taxonomy" id="27357"/>
    <lineage>
        <taxon>Eukaryota</taxon>
        <taxon>Fungi</taxon>
        <taxon>Dikarya</taxon>
        <taxon>Ascomycota</taxon>
        <taxon>Pezizomycotina</taxon>
        <taxon>Sordariomycetes</taxon>
        <taxon>Hypocreomycetidae</taxon>
        <taxon>Glomerellales</taxon>
        <taxon>Glomerellaceae</taxon>
        <taxon>Colletotrichum</taxon>
        <taxon>Colletotrichum acutatum species complex</taxon>
    </lineage>
</organism>
<dbReference type="Proteomes" id="UP001244207">
    <property type="component" value="Unassembled WGS sequence"/>
</dbReference>
<keyword evidence="4" id="KW-1185">Reference proteome</keyword>
<evidence type="ECO:0000256" key="1">
    <source>
        <dbReference type="SAM" id="MobiDB-lite"/>
    </source>
</evidence>
<evidence type="ECO:0000256" key="2">
    <source>
        <dbReference type="SAM" id="Phobius"/>
    </source>
</evidence>
<feature type="transmembrane region" description="Helical" evidence="2">
    <location>
        <begin position="67"/>
        <end position="88"/>
    </location>
</feature>
<dbReference type="GeneID" id="85386362"/>
<reference evidence="3" key="1">
    <citation type="submission" date="2021-12" db="EMBL/GenBank/DDBJ databases">
        <title>Comparative genomics, transcriptomics and evolutionary studies reveal genomic signatures of adaptation to plant cell wall in hemibiotrophic fungi.</title>
        <authorList>
            <consortium name="DOE Joint Genome Institute"/>
            <person name="Baroncelli R."/>
            <person name="Diaz J.F."/>
            <person name="Benocci T."/>
            <person name="Peng M."/>
            <person name="Battaglia E."/>
            <person name="Haridas S."/>
            <person name="Andreopoulos W."/>
            <person name="Labutti K."/>
            <person name="Pangilinan J."/>
            <person name="Floch G.L."/>
            <person name="Makela M.R."/>
            <person name="Henrissat B."/>
            <person name="Grigoriev I.V."/>
            <person name="Crouch J.A."/>
            <person name="De Vries R.P."/>
            <person name="Sukno S.A."/>
            <person name="Thon M.R."/>
        </authorList>
    </citation>
    <scope>NUCLEOTIDE SEQUENCE</scope>
    <source>
        <strain evidence="3">CBS 112980</strain>
    </source>
</reference>
<keyword evidence="2" id="KW-0812">Transmembrane</keyword>
<protein>
    <submittedName>
        <fullName evidence="3">Uncharacterized protein</fullName>
    </submittedName>
</protein>
<keyword evidence="2" id="KW-0472">Membrane</keyword>
<feature type="compositionally biased region" description="Polar residues" evidence="1">
    <location>
        <begin position="189"/>
        <end position="205"/>
    </location>
</feature>